<dbReference type="Proteomes" id="UP000019376">
    <property type="component" value="Unassembled WGS sequence"/>
</dbReference>
<evidence type="ECO:0000256" key="1">
    <source>
        <dbReference type="ARBA" id="ARBA00022722"/>
    </source>
</evidence>
<reference evidence="6 7" key="1">
    <citation type="journal article" date="2013" name="PLoS ONE">
        <title>Genomic and secretomic analyses reveal unique features of the lignocellulolytic enzyme system of Penicillium decumbens.</title>
        <authorList>
            <person name="Liu G."/>
            <person name="Zhang L."/>
            <person name="Wei X."/>
            <person name="Zou G."/>
            <person name="Qin Y."/>
            <person name="Ma L."/>
            <person name="Li J."/>
            <person name="Zheng H."/>
            <person name="Wang S."/>
            <person name="Wang C."/>
            <person name="Xun L."/>
            <person name="Zhao G.-P."/>
            <person name="Zhou Z."/>
            <person name="Qu Y."/>
        </authorList>
    </citation>
    <scope>NUCLEOTIDE SEQUENCE [LARGE SCALE GENOMIC DNA]</scope>
    <source>
        <strain evidence="7">114-2 / CGMCC 5302</strain>
    </source>
</reference>
<gene>
    <name evidence="6" type="ORF">PDE_01992</name>
</gene>
<dbReference type="Gene3D" id="3.30.420.10">
    <property type="entry name" value="Ribonuclease H-like superfamily/Ribonuclease H"/>
    <property type="match status" value="1"/>
</dbReference>
<evidence type="ECO:0000256" key="3">
    <source>
        <dbReference type="ARBA" id="ARBA00022839"/>
    </source>
</evidence>
<dbReference type="PANTHER" id="PTHR12801">
    <property type="entry name" value="RNA EXONUCLEASE REXO1 / RECO3 FAMILY MEMBER-RELATED"/>
    <property type="match status" value="1"/>
</dbReference>
<dbReference type="OrthoDB" id="16516at2759"/>
<dbReference type="eggNOG" id="KOG2248">
    <property type="taxonomic scope" value="Eukaryota"/>
</dbReference>
<dbReference type="AlphaFoldDB" id="S7ZED2"/>
<feature type="domain" description="Exonuclease" evidence="5">
    <location>
        <begin position="141"/>
        <end position="311"/>
    </location>
</feature>
<dbReference type="EMBL" id="KB644409">
    <property type="protein sequence ID" value="EPS27051.1"/>
    <property type="molecule type" value="Genomic_DNA"/>
</dbReference>
<dbReference type="PANTHER" id="PTHR12801:SF114">
    <property type="entry name" value="EXONUCLEASE, PUTATIVE (AFU_ORTHOLOGUE AFUA_7G00870)-RELATED"/>
    <property type="match status" value="1"/>
</dbReference>
<dbReference type="STRING" id="933388.S7ZED2"/>
<dbReference type="GO" id="GO:0000027">
    <property type="term" value="P:ribosomal large subunit assembly"/>
    <property type="evidence" value="ECO:0007669"/>
    <property type="project" value="TreeGrafter"/>
</dbReference>
<evidence type="ECO:0000313" key="6">
    <source>
        <dbReference type="EMBL" id="EPS27051.1"/>
    </source>
</evidence>
<accession>S7ZED2</accession>
<organism evidence="6 7">
    <name type="scientific">Penicillium oxalicum (strain 114-2 / CGMCC 5302)</name>
    <name type="common">Penicillium decumbens</name>
    <dbReference type="NCBI Taxonomy" id="933388"/>
    <lineage>
        <taxon>Eukaryota</taxon>
        <taxon>Fungi</taxon>
        <taxon>Dikarya</taxon>
        <taxon>Ascomycota</taxon>
        <taxon>Pezizomycotina</taxon>
        <taxon>Eurotiomycetes</taxon>
        <taxon>Eurotiomycetidae</taxon>
        <taxon>Eurotiales</taxon>
        <taxon>Aspergillaceae</taxon>
        <taxon>Penicillium</taxon>
    </lineage>
</organism>
<keyword evidence="2" id="KW-0378">Hydrolase</keyword>
<dbReference type="SUPFAM" id="SSF53098">
    <property type="entry name" value="Ribonuclease H-like"/>
    <property type="match status" value="1"/>
</dbReference>
<dbReference type="GO" id="GO:0006364">
    <property type="term" value="P:rRNA processing"/>
    <property type="evidence" value="ECO:0007669"/>
    <property type="project" value="TreeGrafter"/>
</dbReference>
<evidence type="ECO:0000313" key="7">
    <source>
        <dbReference type="Proteomes" id="UP000019376"/>
    </source>
</evidence>
<evidence type="ECO:0000256" key="2">
    <source>
        <dbReference type="ARBA" id="ARBA00022801"/>
    </source>
</evidence>
<evidence type="ECO:0000256" key="4">
    <source>
        <dbReference type="SAM" id="MobiDB-lite"/>
    </source>
</evidence>
<feature type="compositionally biased region" description="Basic and acidic residues" evidence="4">
    <location>
        <begin position="19"/>
        <end position="31"/>
    </location>
</feature>
<dbReference type="HOGENOM" id="CLU_744154_0_0_1"/>
<dbReference type="SMART" id="SM00479">
    <property type="entry name" value="EXOIII"/>
    <property type="match status" value="1"/>
</dbReference>
<keyword evidence="1" id="KW-0540">Nuclease</keyword>
<keyword evidence="7" id="KW-1185">Reference proteome</keyword>
<dbReference type="InterPro" id="IPR013520">
    <property type="entry name" value="Ribonucl_H"/>
</dbReference>
<dbReference type="Pfam" id="PF00929">
    <property type="entry name" value="RNase_T"/>
    <property type="match status" value="1"/>
</dbReference>
<dbReference type="GO" id="GO:0004527">
    <property type="term" value="F:exonuclease activity"/>
    <property type="evidence" value="ECO:0007669"/>
    <property type="project" value="UniProtKB-KW"/>
</dbReference>
<dbReference type="InterPro" id="IPR036397">
    <property type="entry name" value="RNaseH_sf"/>
</dbReference>
<keyword evidence="3" id="KW-0269">Exonuclease</keyword>
<proteinExistence type="predicted"/>
<dbReference type="InterPro" id="IPR012337">
    <property type="entry name" value="RNaseH-like_sf"/>
</dbReference>
<dbReference type="CDD" id="cd06137">
    <property type="entry name" value="DEDDh_RNase"/>
    <property type="match status" value="1"/>
</dbReference>
<sequence length="372" mass="41866">MQSFLSATELTHSSPSDTLDNHLNQENHRAEPGGISADSNPTSDVTSDGICEPLTPDESKRILICLRTHCHPKSRLIAWGIKVELDFEAEKRETGHFQKGASAPISCLSVDLFRMTPQPFPKAHHVFNQGAHQMPLRGTREAIAIDCEMVMCGNQSELAYLSAIDFLTGEILIDHHVQPKEKVTRWNTRWSGVSVQSMKAARRKGKVIYGWEKARERLWRYADQETVLIGHAIRNDLDALRIVHPRIVDTSILTNEAIFPDFSNKRLWSLKTLAREFLHRSIQTGRQGHSALEDSQATRDVLLWCLRDPERLSQWATRARASVTSRLDPIESNSLGIESRRNQSIPGQLSQALMVSRLSISADSGDDVKNPQ</sequence>
<dbReference type="PhylomeDB" id="S7ZED2"/>
<dbReference type="GO" id="GO:0003676">
    <property type="term" value="F:nucleic acid binding"/>
    <property type="evidence" value="ECO:0007669"/>
    <property type="project" value="InterPro"/>
</dbReference>
<feature type="compositionally biased region" description="Polar residues" evidence="4">
    <location>
        <begin position="37"/>
        <end position="46"/>
    </location>
</feature>
<name>S7ZED2_PENO1</name>
<evidence type="ECO:0000259" key="5">
    <source>
        <dbReference type="SMART" id="SM00479"/>
    </source>
</evidence>
<feature type="compositionally biased region" description="Polar residues" evidence="4">
    <location>
        <begin position="1"/>
        <end position="18"/>
    </location>
</feature>
<protein>
    <recommendedName>
        <fullName evidence="5">Exonuclease domain-containing protein</fullName>
    </recommendedName>
</protein>
<feature type="region of interest" description="Disordered" evidence="4">
    <location>
        <begin position="1"/>
        <end position="52"/>
    </location>
</feature>
<dbReference type="GO" id="GO:0005634">
    <property type="term" value="C:nucleus"/>
    <property type="evidence" value="ECO:0007669"/>
    <property type="project" value="TreeGrafter"/>
</dbReference>
<dbReference type="InterPro" id="IPR047021">
    <property type="entry name" value="REXO1/3/4-like"/>
</dbReference>